<evidence type="ECO:0000313" key="2">
    <source>
        <dbReference type="EMBL" id="SVA18630.1"/>
    </source>
</evidence>
<dbReference type="InterPro" id="IPR012336">
    <property type="entry name" value="Thioredoxin-like_fold"/>
</dbReference>
<dbReference type="Pfam" id="PF13462">
    <property type="entry name" value="Thioredoxin_4"/>
    <property type="match status" value="1"/>
</dbReference>
<gene>
    <name evidence="2" type="ORF">METZ01_LOCUS71484</name>
</gene>
<protein>
    <recommendedName>
        <fullName evidence="1">Thioredoxin-like fold domain-containing protein</fullName>
    </recommendedName>
</protein>
<sequence>MKQVAATLLALFFLPLSTVLADEVIRGKYEVIGDINKLKGVKTIKMLEFFNYSCGHCYKFLETSKKLRAKFKDKLHHKKYPIYWGNQTPYPAKAFYIADELGLEEEFTQELFDTNFKLNINIFQPKVIRFLAKEYKIEKEMTTGMQSTAISAKTDESLALAKKFKANETPTIIINNVLKVAPSITKGNVEEMTANLEVIFEDILKNQ</sequence>
<name>A0A381TRH5_9ZZZZ</name>
<dbReference type="PANTHER" id="PTHR35891">
    <property type="entry name" value="THIOL:DISULFIDE INTERCHANGE PROTEIN DSBA"/>
    <property type="match status" value="1"/>
</dbReference>
<dbReference type="InterPro" id="IPR036249">
    <property type="entry name" value="Thioredoxin-like_sf"/>
</dbReference>
<proteinExistence type="predicted"/>
<dbReference type="AlphaFoldDB" id="A0A381TRH5"/>
<dbReference type="Gene3D" id="3.40.30.10">
    <property type="entry name" value="Glutaredoxin"/>
    <property type="match status" value="1"/>
</dbReference>
<feature type="domain" description="Thioredoxin-like fold" evidence="1">
    <location>
        <begin position="45"/>
        <end position="177"/>
    </location>
</feature>
<evidence type="ECO:0000259" key="1">
    <source>
        <dbReference type="Pfam" id="PF13462"/>
    </source>
</evidence>
<organism evidence="2">
    <name type="scientific">marine metagenome</name>
    <dbReference type="NCBI Taxonomy" id="408172"/>
    <lineage>
        <taxon>unclassified sequences</taxon>
        <taxon>metagenomes</taxon>
        <taxon>ecological metagenomes</taxon>
    </lineage>
</organism>
<dbReference type="SUPFAM" id="SSF52833">
    <property type="entry name" value="Thioredoxin-like"/>
    <property type="match status" value="1"/>
</dbReference>
<dbReference type="EMBL" id="UINC01005038">
    <property type="protein sequence ID" value="SVA18630.1"/>
    <property type="molecule type" value="Genomic_DNA"/>
</dbReference>
<accession>A0A381TRH5</accession>
<dbReference type="PANTHER" id="PTHR35891:SF3">
    <property type="entry name" value="THIOL:DISULFIDE INTERCHANGE PROTEIN DSBL"/>
    <property type="match status" value="1"/>
</dbReference>
<dbReference type="InterPro" id="IPR050824">
    <property type="entry name" value="Thiol_disulfide_DsbA"/>
</dbReference>
<reference evidence="2" key="1">
    <citation type="submission" date="2018-05" db="EMBL/GenBank/DDBJ databases">
        <authorList>
            <person name="Lanie J.A."/>
            <person name="Ng W.-L."/>
            <person name="Kazmierczak K.M."/>
            <person name="Andrzejewski T.M."/>
            <person name="Davidsen T.M."/>
            <person name="Wayne K.J."/>
            <person name="Tettelin H."/>
            <person name="Glass J.I."/>
            <person name="Rusch D."/>
            <person name="Podicherti R."/>
            <person name="Tsui H.-C.T."/>
            <person name="Winkler M.E."/>
        </authorList>
    </citation>
    <scope>NUCLEOTIDE SEQUENCE</scope>
</reference>